<dbReference type="Gene3D" id="1.10.2020.20">
    <property type="match status" value="1"/>
</dbReference>
<dbReference type="Pfam" id="PF04683">
    <property type="entry name" value="Rpn13_ADRM1_Pru"/>
    <property type="match status" value="1"/>
</dbReference>
<protein>
    <recommendedName>
        <fullName evidence="6">Pru domain-containing protein</fullName>
    </recommendedName>
</protein>
<dbReference type="GO" id="GO:0061133">
    <property type="term" value="F:endopeptidase activator activity"/>
    <property type="evidence" value="ECO:0007669"/>
    <property type="project" value="TreeGrafter"/>
</dbReference>
<evidence type="ECO:0000256" key="2">
    <source>
        <dbReference type="ARBA" id="ARBA00004496"/>
    </source>
</evidence>
<keyword evidence="4" id="KW-0647">Proteasome</keyword>
<evidence type="ECO:0000256" key="4">
    <source>
        <dbReference type="ARBA" id="ARBA00022942"/>
    </source>
</evidence>
<evidence type="ECO:0000256" key="3">
    <source>
        <dbReference type="ARBA" id="ARBA00022490"/>
    </source>
</evidence>
<organism evidence="7 8">
    <name type="scientific">Plasmodium vivax India VII</name>
    <dbReference type="NCBI Taxonomy" id="1077284"/>
    <lineage>
        <taxon>Eukaryota</taxon>
        <taxon>Sar</taxon>
        <taxon>Alveolata</taxon>
        <taxon>Apicomplexa</taxon>
        <taxon>Aconoidasida</taxon>
        <taxon>Haemosporida</taxon>
        <taxon>Plasmodiidae</taxon>
        <taxon>Plasmodium</taxon>
        <taxon>Plasmodium (Plasmodium)</taxon>
    </lineage>
</organism>
<dbReference type="InterPro" id="IPR006773">
    <property type="entry name" value="Rpn13/ADRM1"/>
</dbReference>
<accession>A0A0J9S6G4</accession>
<dbReference type="PANTHER" id="PTHR12225:SF0">
    <property type="entry name" value="PROTEASOMAL UBIQUITIN RECEPTOR ADRM1"/>
    <property type="match status" value="1"/>
</dbReference>
<evidence type="ECO:0000256" key="1">
    <source>
        <dbReference type="ARBA" id="ARBA00004123"/>
    </source>
</evidence>
<dbReference type="GO" id="GO:0005737">
    <property type="term" value="C:cytoplasm"/>
    <property type="evidence" value="ECO:0007669"/>
    <property type="project" value="UniProtKB-SubCell"/>
</dbReference>
<dbReference type="OrthoDB" id="7777654at2759"/>
<gene>
    <name evidence="7" type="ORF">PVIIG_02275</name>
</gene>
<dbReference type="Gene3D" id="2.30.29.70">
    <property type="entry name" value="Proteasomal ubiquitin receptor Rpn13/ADRM1"/>
    <property type="match status" value="1"/>
</dbReference>
<name>A0A0J9S6G4_PLAVI</name>
<evidence type="ECO:0000259" key="6">
    <source>
        <dbReference type="PROSITE" id="PS51917"/>
    </source>
</evidence>
<proteinExistence type="predicted"/>
<evidence type="ECO:0000256" key="5">
    <source>
        <dbReference type="ARBA" id="ARBA00023242"/>
    </source>
</evidence>
<evidence type="ECO:0000313" key="7">
    <source>
        <dbReference type="EMBL" id="KMZ78276.1"/>
    </source>
</evidence>
<dbReference type="GO" id="GO:0070628">
    <property type="term" value="F:proteasome binding"/>
    <property type="evidence" value="ECO:0007669"/>
    <property type="project" value="TreeGrafter"/>
</dbReference>
<evidence type="ECO:0000313" key="8">
    <source>
        <dbReference type="Proteomes" id="UP000053562"/>
    </source>
</evidence>
<feature type="domain" description="Pru" evidence="6">
    <location>
        <begin position="2"/>
        <end position="114"/>
    </location>
</feature>
<keyword evidence="5" id="KW-0539">Nucleus</keyword>
<dbReference type="PROSITE" id="PS51917">
    <property type="entry name" value="PRU"/>
    <property type="match status" value="1"/>
</dbReference>
<dbReference type="GO" id="GO:0008541">
    <property type="term" value="C:proteasome regulatory particle, lid subcomplex"/>
    <property type="evidence" value="ECO:0007669"/>
    <property type="project" value="TreeGrafter"/>
</dbReference>
<dbReference type="GO" id="GO:0005634">
    <property type="term" value="C:nucleus"/>
    <property type="evidence" value="ECO:0007669"/>
    <property type="project" value="UniProtKB-SubCell"/>
</dbReference>
<reference evidence="7 8" key="1">
    <citation type="submission" date="2011-08" db="EMBL/GenBank/DDBJ databases">
        <title>The Genome Sequence of Plasmodium vivax India VII.</title>
        <authorList>
            <consortium name="The Broad Institute Genome Sequencing Platform"/>
            <consortium name="The Broad Institute Genome Sequencing Center for Infectious Disease"/>
            <person name="Neafsey D."/>
            <person name="Carlton J."/>
            <person name="Barnwell J."/>
            <person name="Collins W."/>
            <person name="Escalante A."/>
            <person name="Mullikin J."/>
            <person name="Saul A."/>
            <person name="Guigo R."/>
            <person name="Camara F."/>
            <person name="Young S.K."/>
            <person name="Zeng Q."/>
            <person name="Gargeya S."/>
            <person name="Fitzgerald M."/>
            <person name="Haas B."/>
            <person name="Abouelleil A."/>
            <person name="Alvarado L."/>
            <person name="Arachchi H.M."/>
            <person name="Berlin A."/>
            <person name="Brown A."/>
            <person name="Chapman S.B."/>
            <person name="Chen Z."/>
            <person name="Dunbar C."/>
            <person name="Freedman E."/>
            <person name="Gearin G."/>
            <person name="Gellesch M."/>
            <person name="Goldberg J."/>
            <person name="Griggs A."/>
            <person name="Gujja S."/>
            <person name="Heiman D."/>
            <person name="Howarth C."/>
            <person name="Larson L."/>
            <person name="Lui A."/>
            <person name="MacDonald P.J.P."/>
            <person name="Montmayeur A."/>
            <person name="Murphy C."/>
            <person name="Neiman D."/>
            <person name="Pearson M."/>
            <person name="Priest M."/>
            <person name="Roberts A."/>
            <person name="Saif S."/>
            <person name="Shea T."/>
            <person name="Shenoy N."/>
            <person name="Sisk P."/>
            <person name="Stolte C."/>
            <person name="Sykes S."/>
            <person name="Wortman J."/>
            <person name="Nusbaum C."/>
            <person name="Birren B."/>
        </authorList>
    </citation>
    <scope>NUCLEOTIDE SEQUENCE [LARGE SCALE GENOMIC DNA]</scope>
    <source>
        <strain evidence="7 8">India VII</strain>
    </source>
</reference>
<dbReference type="InterPro" id="IPR038633">
    <property type="entry name" value="Rpn13/ADRM1_Pru_sf"/>
</dbReference>
<sequence length="253" mass="29306">MDSAKIHLEINAGKCIYDGKTVKPDNRKGKLVLYKICDNLYNFQWINRENNKVEDNLILTKSISLERVEQCKTGRVYLLRNKLRGEVSFYWMQDYDDSKDEVFVKKFNSIIANDLSKDIGSKRRYNPNDYSSGLSDLLFAHNRNLQGVDSKKAVSFKDFFVSEHFSKLLEISEAYEELKMHMPAGYQGKNDIMDLINTRALNPNLKSLDMSLPSHLNFILMSLNLPPPEGNISDPMEYLVEALENKYKKEENN</sequence>
<dbReference type="InterPro" id="IPR038108">
    <property type="entry name" value="RPN13_DEUBAD_sf"/>
</dbReference>
<dbReference type="EMBL" id="KQ234373">
    <property type="protein sequence ID" value="KMZ78276.1"/>
    <property type="molecule type" value="Genomic_DNA"/>
</dbReference>
<comment type="subcellular location">
    <subcellularLocation>
        <location evidence="2">Cytoplasm</location>
    </subcellularLocation>
    <subcellularLocation>
        <location evidence="1">Nucleus</location>
    </subcellularLocation>
</comment>
<dbReference type="Proteomes" id="UP000053562">
    <property type="component" value="Unassembled WGS sequence"/>
</dbReference>
<dbReference type="PANTHER" id="PTHR12225">
    <property type="entry name" value="ADHESION REGULATING MOLECULE 1 110 KDA CELL MEMBRANE GLYCOPROTEIN"/>
    <property type="match status" value="1"/>
</dbReference>
<dbReference type="InterPro" id="IPR044868">
    <property type="entry name" value="Rpn13/ADRM1_Pru"/>
</dbReference>
<dbReference type="AlphaFoldDB" id="A0A0J9S6G4"/>
<keyword evidence="3" id="KW-0963">Cytoplasm</keyword>